<dbReference type="GO" id="GO:0016787">
    <property type="term" value="F:hydrolase activity"/>
    <property type="evidence" value="ECO:0007669"/>
    <property type="project" value="UniProtKB-KW"/>
</dbReference>
<dbReference type="RefSeq" id="XP_002836630.1">
    <property type="nucleotide sequence ID" value="XM_002836584.1"/>
</dbReference>
<dbReference type="PANTHER" id="PTHR46640:SF1">
    <property type="entry name" value="FUNGAL LIPASE-LIKE DOMAIN-CONTAINING PROTEIN-RELATED"/>
    <property type="match status" value="1"/>
</dbReference>
<dbReference type="Proteomes" id="UP000006911">
    <property type="component" value="Unassembled WGS sequence"/>
</dbReference>
<evidence type="ECO:0000256" key="3">
    <source>
        <dbReference type="SAM" id="SignalP"/>
    </source>
</evidence>
<dbReference type="Pfam" id="PF01764">
    <property type="entry name" value="Lipase_3"/>
    <property type="match status" value="1"/>
</dbReference>
<keyword evidence="1 3" id="KW-0732">Signal</keyword>
<evidence type="ECO:0000259" key="4">
    <source>
        <dbReference type="Pfam" id="PF01764"/>
    </source>
</evidence>
<sequence>MLPSAILTLLAVFAAGVVGSPTGIPQDDVDRDRTIEELLAMDADLVENDIETFSPKASARTISESELATVYYYAEFAAAAYCDPDHVPGTEASCKNNICPQVTANSVTTIIEFADTTSSDTTGIVARDDTRRTITVSYRGTQSLGNWFANVQIRWSDASVYCSSCKLHTGFYNAFRDAFPPILASINSLRAQYPSYKLVVTGHSFGGALATITATEFRRLGYTTELYTYGAPRVGNDKFCLFVSQSSGNYRVTHLNDPVPRLPPVALGYYHISTEYWISRGDTNIKAGDVEIYEGILNTGGNTGQSFIPPNITAHPGYFLPVGISGCGSSWDFDFF</sequence>
<dbReference type="InParanoid" id="D5G8H4"/>
<evidence type="ECO:0000313" key="6">
    <source>
        <dbReference type="Proteomes" id="UP000006911"/>
    </source>
</evidence>
<reference evidence="5 6" key="1">
    <citation type="journal article" date="2010" name="Nature">
        <title>Perigord black truffle genome uncovers evolutionary origins and mechanisms of symbiosis.</title>
        <authorList>
            <person name="Martin F."/>
            <person name="Kohler A."/>
            <person name="Murat C."/>
            <person name="Balestrini R."/>
            <person name="Coutinho P.M."/>
            <person name="Jaillon O."/>
            <person name="Montanini B."/>
            <person name="Morin E."/>
            <person name="Noel B."/>
            <person name="Percudani R."/>
            <person name="Porcel B."/>
            <person name="Rubini A."/>
            <person name="Amicucci A."/>
            <person name="Amselem J."/>
            <person name="Anthouard V."/>
            <person name="Arcioni S."/>
            <person name="Artiguenave F."/>
            <person name="Aury J.M."/>
            <person name="Ballario P."/>
            <person name="Bolchi A."/>
            <person name="Brenna A."/>
            <person name="Brun A."/>
            <person name="Buee M."/>
            <person name="Cantarel B."/>
            <person name="Chevalier G."/>
            <person name="Couloux A."/>
            <person name="Da Silva C."/>
            <person name="Denoeud F."/>
            <person name="Duplessis S."/>
            <person name="Ghignone S."/>
            <person name="Hilselberger B."/>
            <person name="Iotti M."/>
            <person name="Marcais B."/>
            <person name="Mello A."/>
            <person name="Miranda M."/>
            <person name="Pacioni G."/>
            <person name="Quesneville H."/>
            <person name="Riccioni C."/>
            <person name="Ruotolo R."/>
            <person name="Splivallo R."/>
            <person name="Stocchi V."/>
            <person name="Tisserant E."/>
            <person name="Viscomi A.R."/>
            <person name="Zambonelli A."/>
            <person name="Zampieri E."/>
            <person name="Henrissat B."/>
            <person name="Lebrun M.H."/>
            <person name="Paolocci F."/>
            <person name="Bonfante P."/>
            <person name="Ottonello S."/>
            <person name="Wincker P."/>
        </authorList>
    </citation>
    <scope>NUCLEOTIDE SEQUENCE [LARGE SCALE GENOMIC DNA]</scope>
    <source>
        <strain evidence="5 6">Mel28</strain>
    </source>
</reference>
<protein>
    <submittedName>
        <fullName evidence="5">(Perigord truffle) hypothetical protein</fullName>
    </submittedName>
</protein>
<dbReference type="InterPro" id="IPR029058">
    <property type="entry name" value="AB_hydrolase_fold"/>
</dbReference>
<dbReference type="Gene3D" id="3.40.50.1820">
    <property type="entry name" value="alpha/beta hydrolase"/>
    <property type="match status" value="1"/>
</dbReference>
<feature type="chain" id="PRO_5003072586" evidence="3">
    <location>
        <begin position="20"/>
        <end position="336"/>
    </location>
</feature>
<evidence type="ECO:0000256" key="1">
    <source>
        <dbReference type="ARBA" id="ARBA00022729"/>
    </source>
</evidence>
<dbReference type="SUPFAM" id="SSF53474">
    <property type="entry name" value="alpha/beta-Hydrolases"/>
    <property type="match status" value="1"/>
</dbReference>
<feature type="signal peptide" evidence="3">
    <location>
        <begin position="1"/>
        <end position="19"/>
    </location>
</feature>
<dbReference type="KEGG" id="tml:GSTUM_00002874001"/>
<dbReference type="EMBL" id="FN430046">
    <property type="protein sequence ID" value="CAZ80821.1"/>
    <property type="molecule type" value="Genomic_DNA"/>
</dbReference>
<proteinExistence type="predicted"/>
<dbReference type="InterPro" id="IPR051299">
    <property type="entry name" value="AB_hydrolase_lip/est"/>
</dbReference>
<dbReference type="OMA" id="HRWYTIY"/>
<dbReference type="AlphaFoldDB" id="D5G8H4"/>
<organism evidence="5 6">
    <name type="scientific">Tuber melanosporum (strain Mel28)</name>
    <name type="common">Perigord black truffle</name>
    <dbReference type="NCBI Taxonomy" id="656061"/>
    <lineage>
        <taxon>Eukaryota</taxon>
        <taxon>Fungi</taxon>
        <taxon>Dikarya</taxon>
        <taxon>Ascomycota</taxon>
        <taxon>Pezizomycotina</taxon>
        <taxon>Pezizomycetes</taxon>
        <taxon>Pezizales</taxon>
        <taxon>Tuberaceae</taxon>
        <taxon>Tuber</taxon>
    </lineage>
</organism>
<dbReference type="eggNOG" id="KOG4569">
    <property type="taxonomic scope" value="Eukaryota"/>
</dbReference>
<keyword evidence="2" id="KW-0378">Hydrolase</keyword>
<dbReference type="PANTHER" id="PTHR46640">
    <property type="entry name" value="TRIACYLGLYCEROL LIPASE, PUTATIVE (AFU_ORTHOLOGUE AFUA_6G06510)-RELATED"/>
    <property type="match status" value="1"/>
</dbReference>
<dbReference type="CDD" id="cd00519">
    <property type="entry name" value="Lipase_3"/>
    <property type="match status" value="1"/>
</dbReference>
<dbReference type="GO" id="GO:0006629">
    <property type="term" value="P:lipid metabolic process"/>
    <property type="evidence" value="ECO:0007669"/>
    <property type="project" value="InterPro"/>
</dbReference>
<dbReference type="HOGENOM" id="CLU_032957_1_0_1"/>
<gene>
    <name evidence="5" type="ORF">GSTUM_00002874001</name>
</gene>
<evidence type="ECO:0000313" key="5">
    <source>
        <dbReference type="EMBL" id="CAZ80821.1"/>
    </source>
</evidence>
<accession>D5G8H4</accession>
<evidence type="ECO:0000256" key="2">
    <source>
        <dbReference type="ARBA" id="ARBA00022801"/>
    </source>
</evidence>
<dbReference type="GeneID" id="9186041"/>
<dbReference type="InterPro" id="IPR002921">
    <property type="entry name" value="Fungal_lipase-type"/>
</dbReference>
<name>D5G8H4_TUBMM</name>
<keyword evidence="6" id="KW-1185">Reference proteome</keyword>
<feature type="domain" description="Fungal lipase-type" evidence="4">
    <location>
        <begin position="136"/>
        <end position="265"/>
    </location>
</feature>